<keyword evidence="1" id="KW-0812">Transmembrane</keyword>
<protein>
    <submittedName>
        <fullName evidence="2">Putative calcium-activated chloride channel regulator 1-like</fullName>
    </submittedName>
</protein>
<name>A0A2G8KM88_STIJA</name>
<dbReference type="NCBIfam" id="NF041940">
    <property type="entry name" value="choice_anch_X"/>
    <property type="match status" value="1"/>
</dbReference>
<keyword evidence="1" id="KW-0472">Membrane</keyword>
<reference evidence="2 3" key="1">
    <citation type="journal article" date="2017" name="PLoS Biol.">
        <title>The sea cucumber genome provides insights into morphological evolution and visceral regeneration.</title>
        <authorList>
            <person name="Zhang X."/>
            <person name="Sun L."/>
            <person name="Yuan J."/>
            <person name="Sun Y."/>
            <person name="Gao Y."/>
            <person name="Zhang L."/>
            <person name="Li S."/>
            <person name="Dai H."/>
            <person name="Hamel J.F."/>
            <person name="Liu C."/>
            <person name="Yu Y."/>
            <person name="Liu S."/>
            <person name="Lin W."/>
            <person name="Guo K."/>
            <person name="Jin S."/>
            <person name="Xu P."/>
            <person name="Storey K.B."/>
            <person name="Huan P."/>
            <person name="Zhang T."/>
            <person name="Zhou Y."/>
            <person name="Zhang J."/>
            <person name="Lin C."/>
            <person name="Li X."/>
            <person name="Xing L."/>
            <person name="Huo D."/>
            <person name="Sun M."/>
            <person name="Wang L."/>
            <person name="Mercier A."/>
            <person name="Li F."/>
            <person name="Yang H."/>
            <person name="Xiang J."/>
        </authorList>
    </citation>
    <scope>NUCLEOTIDE SEQUENCE [LARGE SCALE GENOMIC DNA]</scope>
    <source>
        <strain evidence="2">Shaxun</strain>
        <tissue evidence="2">Muscle</tissue>
    </source>
</reference>
<feature type="transmembrane region" description="Helical" evidence="1">
    <location>
        <begin position="424"/>
        <end position="450"/>
    </location>
</feature>
<keyword evidence="1" id="KW-1133">Transmembrane helix</keyword>
<sequence length="462" mass="49892">MQSGVKEYDRRIELFADSAVYGVSESKRHGVYLDPTVAIDVIIKSPSGMVFTNDSYEGYGVDLTFKVVSVKFEFAETGFWSYEVFNRHTSEHEVFVSISTYASQVGVDPIIATSELSGSITDFANGQPLIAFSEVRQGLNPVIRANVTATIERPPDANGIPYNSIILQLLDNGAGADVVKDDGIYSRYFTEFTGVGYYGIKININNDDGTAIILNNGDLLSFSRALSYVEPEELLEGNIPKIGDSNVYLPGMPVPETKGEVAPPFTRGISGGSSRVPETPAGWEPGDDIIAPSKIVDLLVTSSSYNNGTVTLEFTSPGDDLDRGNASFYSIRVSKSLSELRTNYSSAAEVNETDILIGDLNTPGNFGDREIFVIQVAVPRNENVVSYVFAMHAVDEEGNSGGMSNVVQATLRKYIPTPPESRNLALYIAMGVLGVIVILMVCLVGGVVLVRRLAKGDQSVVV</sequence>
<gene>
    <name evidence="2" type="ORF">BSL78_13995</name>
</gene>
<organism evidence="2 3">
    <name type="scientific">Stichopus japonicus</name>
    <name type="common">Sea cucumber</name>
    <dbReference type="NCBI Taxonomy" id="307972"/>
    <lineage>
        <taxon>Eukaryota</taxon>
        <taxon>Metazoa</taxon>
        <taxon>Echinodermata</taxon>
        <taxon>Eleutherozoa</taxon>
        <taxon>Echinozoa</taxon>
        <taxon>Holothuroidea</taxon>
        <taxon>Aspidochirotacea</taxon>
        <taxon>Aspidochirotida</taxon>
        <taxon>Stichopodidae</taxon>
        <taxon>Apostichopus</taxon>
    </lineage>
</organism>
<dbReference type="OrthoDB" id="10070117at2759"/>
<dbReference type="AlphaFoldDB" id="A0A2G8KM88"/>
<proteinExistence type="predicted"/>
<accession>A0A2G8KM88</accession>
<evidence type="ECO:0000256" key="1">
    <source>
        <dbReference type="SAM" id="Phobius"/>
    </source>
</evidence>
<dbReference type="STRING" id="307972.A0A2G8KM88"/>
<dbReference type="EMBL" id="MRZV01000479">
    <property type="protein sequence ID" value="PIK49126.1"/>
    <property type="molecule type" value="Genomic_DNA"/>
</dbReference>
<dbReference type="Proteomes" id="UP000230750">
    <property type="component" value="Unassembled WGS sequence"/>
</dbReference>
<comment type="caution">
    <text evidence="2">The sequence shown here is derived from an EMBL/GenBank/DDBJ whole genome shotgun (WGS) entry which is preliminary data.</text>
</comment>
<keyword evidence="3" id="KW-1185">Reference proteome</keyword>
<evidence type="ECO:0000313" key="2">
    <source>
        <dbReference type="EMBL" id="PIK49126.1"/>
    </source>
</evidence>
<evidence type="ECO:0000313" key="3">
    <source>
        <dbReference type="Proteomes" id="UP000230750"/>
    </source>
</evidence>